<protein>
    <submittedName>
        <fullName evidence="1">Uncharacterized protein</fullName>
    </submittedName>
</protein>
<dbReference type="EMBL" id="RXMA01000074">
    <property type="protein sequence ID" value="RTR11618.1"/>
    <property type="molecule type" value="Genomic_DNA"/>
</dbReference>
<comment type="caution">
    <text evidence="1">The sequence shown here is derived from an EMBL/GenBank/DDBJ whole genome shotgun (WGS) entry which is preliminary data.</text>
</comment>
<accession>A0A3S0K0S8</accession>
<evidence type="ECO:0000313" key="2">
    <source>
        <dbReference type="Proteomes" id="UP000277007"/>
    </source>
</evidence>
<organism evidence="1 2">
    <name type="scientific">Azospirillum griseum</name>
    <dbReference type="NCBI Taxonomy" id="2496639"/>
    <lineage>
        <taxon>Bacteria</taxon>
        <taxon>Pseudomonadati</taxon>
        <taxon>Pseudomonadota</taxon>
        <taxon>Alphaproteobacteria</taxon>
        <taxon>Rhodospirillales</taxon>
        <taxon>Azospirillaceae</taxon>
        <taxon>Azospirillum</taxon>
    </lineage>
</organism>
<proteinExistence type="predicted"/>
<gene>
    <name evidence="1" type="ORF">EJ903_26025</name>
</gene>
<dbReference type="OrthoDB" id="10011570at2"/>
<keyword evidence="2" id="KW-1185">Reference proteome</keyword>
<sequence>MVDEKGSAKTYAIVDVCAQTLVAGCHTIQDAMKAERTLGGELAIHNVTHPKCPDWLKAMIMADAAYCAARAAEYQDRSGDLRRKAAAIIEEADQAQAISDRYAQAAENAASAEAASARVAPR</sequence>
<dbReference type="AlphaFoldDB" id="A0A3S0K0S8"/>
<reference evidence="1 2" key="1">
    <citation type="submission" date="2018-12" db="EMBL/GenBank/DDBJ databases">
        <authorList>
            <person name="Yang Y."/>
        </authorList>
    </citation>
    <scope>NUCLEOTIDE SEQUENCE [LARGE SCALE GENOMIC DNA]</scope>
    <source>
        <strain evidence="1 2">L-25-5w-1</strain>
    </source>
</reference>
<evidence type="ECO:0000313" key="1">
    <source>
        <dbReference type="EMBL" id="RTR11618.1"/>
    </source>
</evidence>
<dbReference type="Proteomes" id="UP000277007">
    <property type="component" value="Unassembled WGS sequence"/>
</dbReference>
<name>A0A3S0K0S8_9PROT</name>
<dbReference type="RefSeq" id="WP_126620777.1">
    <property type="nucleotide sequence ID" value="NZ_JBHUCY010000086.1"/>
</dbReference>